<dbReference type="SUPFAM" id="SSF52172">
    <property type="entry name" value="CheY-like"/>
    <property type="match status" value="1"/>
</dbReference>
<comment type="caution">
    <text evidence="4">The sequence shown here is derived from an EMBL/GenBank/DDBJ whole genome shotgun (WGS) entry which is preliminary data.</text>
</comment>
<protein>
    <submittedName>
        <fullName evidence="4">Response regulator</fullName>
    </submittedName>
</protein>
<dbReference type="EMBL" id="BMDY01000011">
    <property type="protein sequence ID" value="GGB06995.1"/>
    <property type="molecule type" value="Genomic_DNA"/>
</dbReference>
<keyword evidence="5" id="KW-1185">Reference proteome</keyword>
<dbReference type="Gene3D" id="3.40.50.2300">
    <property type="match status" value="1"/>
</dbReference>
<keyword evidence="1 2" id="KW-0597">Phosphoprotein</keyword>
<feature type="domain" description="Response regulatory" evidence="3">
    <location>
        <begin position="5"/>
        <end position="129"/>
    </location>
</feature>
<dbReference type="InterPro" id="IPR011006">
    <property type="entry name" value="CheY-like_superfamily"/>
</dbReference>
<accession>A0ABQ1I2U9</accession>
<dbReference type="PROSITE" id="PS50110">
    <property type="entry name" value="RESPONSE_REGULATORY"/>
    <property type="match status" value="1"/>
</dbReference>
<gene>
    <name evidence="4" type="ORF">GCM10007414_20390</name>
</gene>
<dbReference type="Proteomes" id="UP000651977">
    <property type="component" value="Unassembled WGS sequence"/>
</dbReference>
<dbReference type="PANTHER" id="PTHR44591">
    <property type="entry name" value="STRESS RESPONSE REGULATOR PROTEIN 1"/>
    <property type="match status" value="1"/>
</dbReference>
<dbReference type="PANTHER" id="PTHR44591:SF3">
    <property type="entry name" value="RESPONSE REGULATORY DOMAIN-CONTAINING PROTEIN"/>
    <property type="match status" value="1"/>
</dbReference>
<name>A0ABQ1I2U9_9ALTE</name>
<dbReference type="SMART" id="SM00448">
    <property type="entry name" value="REC"/>
    <property type="match status" value="1"/>
</dbReference>
<dbReference type="InterPro" id="IPR001789">
    <property type="entry name" value="Sig_transdc_resp-reg_receiver"/>
</dbReference>
<dbReference type="RefSeq" id="WP_055732974.1">
    <property type="nucleotide sequence ID" value="NZ_BMDY01000011.1"/>
</dbReference>
<dbReference type="Pfam" id="PF00072">
    <property type="entry name" value="Response_reg"/>
    <property type="match status" value="1"/>
</dbReference>
<organism evidence="4 5">
    <name type="scientific">Agarivorans gilvus</name>
    <dbReference type="NCBI Taxonomy" id="680279"/>
    <lineage>
        <taxon>Bacteria</taxon>
        <taxon>Pseudomonadati</taxon>
        <taxon>Pseudomonadota</taxon>
        <taxon>Gammaproteobacteria</taxon>
        <taxon>Alteromonadales</taxon>
        <taxon>Alteromonadaceae</taxon>
        <taxon>Agarivorans</taxon>
    </lineage>
</organism>
<evidence type="ECO:0000259" key="3">
    <source>
        <dbReference type="PROSITE" id="PS50110"/>
    </source>
</evidence>
<evidence type="ECO:0000256" key="2">
    <source>
        <dbReference type="PROSITE-ProRule" id="PRU00169"/>
    </source>
</evidence>
<reference evidence="5" key="1">
    <citation type="journal article" date="2019" name="Int. J. Syst. Evol. Microbiol.">
        <title>The Global Catalogue of Microorganisms (GCM) 10K type strain sequencing project: providing services to taxonomists for standard genome sequencing and annotation.</title>
        <authorList>
            <consortium name="The Broad Institute Genomics Platform"/>
            <consortium name="The Broad Institute Genome Sequencing Center for Infectious Disease"/>
            <person name="Wu L."/>
            <person name="Ma J."/>
        </authorList>
    </citation>
    <scope>NUCLEOTIDE SEQUENCE [LARGE SCALE GENOMIC DNA]</scope>
    <source>
        <strain evidence="5">CGMCC 1.10131</strain>
    </source>
</reference>
<evidence type="ECO:0000256" key="1">
    <source>
        <dbReference type="ARBA" id="ARBA00022553"/>
    </source>
</evidence>
<dbReference type="InterPro" id="IPR050595">
    <property type="entry name" value="Bact_response_regulator"/>
</dbReference>
<evidence type="ECO:0000313" key="5">
    <source>
        <dbReference type="Proteomes" id="UP000651977"/>
    </source>
</evidence>
<sequence>MEQLLILCVDDEREVLDSVLSDIASLSPPFTIDGAESVAEAREVISEFEAQGGKLALILADHIMPDELGIDFLIDLNHSSNNEAAQKILLTGQAGLHDTIEAINRGGLNYYLAKPWSAEELLSIIKEKLTDYVLNYCDNPMPFAQVLDGERIFNHMAQHRLEMPNT</sequence>
<evidence type="ECO:0000313" key="4">
    <source>
        <dbReference type="EMBL" id="GGB06995.1"/>
    </source>
</evidence>
<proteinExistence type="predicted"/>
<feature type="modified residue" description="4-aspartylphosphate" evidence="2">
    <location>
        <position position="61"/>
    </location>
</feature>